<keyword evidence="2" id="KW-1185">Reference proteome</keyword>
<reference evidence="1" key="2">
    <citation type="journal article" date="2022" name="New Phytol.">
        <title>Evolutionary transition to the ectomycorrhizal habit in the genomes of a hyperdiverse lineage of mushroom-forming fungi.</title>
        <authorList>
            <person name="Looney B."/>
            <person name="Miyauchi S."/>
            <person name="Morin E."/>
            <person name="Drula E."/>
            <person name="Courty P.E."/>
            <person name="Kohler A."/>
            <person name="Kuo A."/>
            <person name="LaButti K."/>
            <person name="Pangilinan J."/>
            <person name="Lipzen A."/>
            <person name="Riley R."/>
            <person name="Andreopoulos W."/>
            <person name="He G."/>
            <person name="Johnson J."/>
            <person name="Nolan M."/>
            <person name="Tritt A."/>
            <person name="Barry K.W."/>
            <person name="Grigoriev I.V."/>
            <person name="Nagy L.G."/>
            <person name="Hibbett D."/>
            <person name="Henrissat B."/>
            <person name="Matheny P.B."/>
            <person name="Labbe J."/>
            <person name="Martin F.M."/>
        </authorList>
    </citation>
    <scope>NUCLEOTIDE SEQUENCE</scope>
    <source>
        <strain evidence="1">FP105234-sp</strain>
    </source>
</reference>
<sequence>MSPSLAIHVDLIPKDGPSDALRAFLISGKPLINAEPGTLQWFCFKMHGRESYGIFNTFSNAASRNAHIEGEIRRPASGANAEELLAAPPQVSLIDIFAHKVTPSATGLTVGVHIFLKAKAGKTATLKAALAARAGGVEAEDFTPFWYAFQKEGADSFGQIAVFKSAKDRAEHISYAGTQVLLFEDLLEGPANICLFKILAYKI</sequence>
<comment type="caution">
    <text evidence="1">The sequence shown here is derived from an EMBL/GenBank/DDBJ whole genome shotgun (WGS) entry which is preliminary data.</text>
</comment>
<gene>
    <name evidence="1" type="ORF">FA95DRAFT_503985</name>
</gene>
<proteinExistence type="predicted"/>
<accession>A0ACB8RGD7</accession>
<dbReference type="EMBL" id="MU276038">
    <property type="protein sequence ID" value="KAI0042974.1"/>
    <property type="molecule type" value="Genomic_DNA"/>
</dbReference>
<organism evidence="1 2">
    <name type="scientific">Auriscalpium vulgare</name>
    <dbReference type="NCBI Taxonomy" id="40419"/>
    <lineage>
        <taxon>Eukaryota</taxon>
        <taxon>Fungi</taxon>
        <taxon>Dikarya</taxon>
        <taxon>Basidiomycota</taxon>
        <taxon>Agaricomycotina</taxon>
        <taxon>Agaricomycetes</taxon>
        <taxon>Russulales</taxon>
        <taxon>Auriscalpiaceae</taxon>
        <taxon>Auriscalpium</taxon>
    </lineage>
</organism>
<evidence type="ECO:0000313" key="2">
    <source>
        <dbReference type="Proteomes" id="UP000814033"/>
    </source>
</evidence>
<evidence type="ECO:0000313" key="1">
    <source>
        <dbReference type="EMBL" id="KAI0042974.1"/>
    </source>
</evidence>
<dbReference type="Proteomes" id="UP000814033">
    <property type="component" value="Unassembled WGS sequence"/>
</dbReference>
<protein>
    <submittedName>
        <fullName evidence="1">Uncharacterized protein</fullName>
    </submittedName>
</protein>
<reference evidence="1" key="1">
    <citation type="submission" date="2021-02" db="EMBL/GenBank/DDBJ databases">
        <authorList>
            <consortium name="DOE Joint Genome Institute"/>
            <person name="Ahrendt S."/>
            <person name="Looney B.P."/>
            <person name="Miyauchi S."/>
            <person name="Morin E."/>
            <person name="Drula E."/>
            <person name="Courty P.E."/>
            <person name="Chicoki N."/>
            <person name="Fauchery L."/>
            <person name="Kohler A."/>
            <person name="Kuo A."/>
            <person name="Labutti K."/>
            <person name="Pangilinan J."/>
            <person name="Lipzen A."/>
            <person name="Riley R."/>
            <person name="Andreopoulos W."/>
            <person name="He G."/>
            <person name="Johnson J."/>
            <person name="Barry K.W."/>
            <person name="Grigoriev I.V."/>
            <person name="Nagy L."/>
            <person name="Hibbett D."/>
            <person name="Henrissat B."/>
            <person name="Matheny P.B."/>
            <person name="Labbe J."/>
            <person name="Martin F."/>
        </authorList>
    </citation>
    <scope>NUCLEOTIDE SEQUENCE</scope>
    <source>
        <strain evidence="1">FP105234-sp</strain>
    </source>
</reference>
<name>A0ACB8RGD7_9AGAM</name>